<accession>A0AAN7BMS4</accession>
<evidence type="ECO:0000256" key="4">
    <source>
        <dbReference type="ARBA" id="ARBA00023136"/>
    </source>
</evidence>
<feature type="transmembrane region" description="Helical" evidence="6">
    <location>
        <begin position="139"/>
        <end position="167"/>
    </location>
</feature>
<name>A0AAN7BMS4_9PEZI</name>
<gene>
    <name evidence="8" type="ORF">QBC38DRAFT_480846</name>
</gene>
<protein>
    <submittedName>
        <fullName evidence="8">Integral membrane protein</fullName>
    </submittedName>
</protein>
<dbReference type="AlphaFoldDB" id="A0AAN7BMS4"/>
<feature type="transmembrane region" description="Helical" evidence="6">
    <location>
        <begin position="218"/>
        <end position="238"/>
    </location>
</feature>
<proteinExistence type="inferred from homology"/>
<dbReference type="InterPro" id="IPR052337">
    <property type="entry name" value="SAT4-like"/>
</dbReference>
<evidence type="ECO:0000259" key="7">
    <source>
        <dbReference type="Pfam" id="PF20684"/>
    </source>
</evidence>
<evidence type="ECO:0000256" key="2">
    <source>
        <dbReference type="ARBA" id="ARBA00022692"/>
    </source>
</evidence>
<dbReference type="InterPro" id="IPR049326">
    <property type="entry name" value="Rhodopsin_dom_fungi"/>
</dbReference>
<feature type="domain" description="Rhodopsin" evidence="7">
    <location>
        <begin position="37"/>
        <end position="280"/>
    </location>
</feature>
<dbReference type="Pfam" id="PF20684">
    <property type="entry name" value="Fung_rhodopsin"/>
    <property type="match status" value="1"/>
</dbReference>
<keyword evidence="2 6" id="KW-0812">Transmembrane</keyword>
<evidence type="ECO:0000256" key="6">
    <source>
        <dbReference type="SAM" id="Phobius"/>
    </source>
</evidence>
<feature type="transmembrane region" description="Helical" evidence="6">
    <location>
        <begin position="187"/>
        <end position="206"/>
    </location>
</feature>
<keyword evidence="3 6" id="KW-1133">Transmembrane helix</keyword>
<dbReference type="PANTHER" id="PTHR33048:SF47">
    <property type="entry name" value="INTEGRAL MEMBRANE PROTEIN-RELATED"/>
    <property type="match status" value="1"/>
</dbReference>
<dbReference type="GO" id="GO:0016020">
    <property type="term" value="C:membrane"/>
    <property type="evidence" value="ECO:0007669"/>
    <property type="project" value="UniProtKB-SubCell"/>
</dbReference>
<evidence type="ECO:0000256" key="1">
    <source>
        <dbReference type="ARBA" id="ARBA00004141"/>
    </source>
</evidence>
<organism evidence="8 9">
    <name type="scientific">Podospora fimiseda</name>
    <dbReference type="NCBI Taxonomy" id="252190"/>
    <lineage>
        <taxon>Eukaryota</taxon>
        <taxon>Fungi</taxon>
        <taxon>Dikarya</taxon>
        <taxon>Ascomycota</taxon>
        <taxon>Pezizomycotina</taxon>
        <taxon>Sordariomycetes</taxon>
        <taxon>Sordariomycetidae</taxon>
        <taxon>Sordariales</taxon>
        <taxon>Podosporaceae</taxon>
        <taxon>Podospora</taxon>
    </lineage>
</organism>
<reference evidence="8" key="2">
    <citation type="submission" date="2023-05" db="EMBL/GenBank/DDBJ databases">
        <authorList>
            <consortium name="Lawrence Berkeley National Laboratory"/>
            <person name="Steindorff A."/>
            <person name="Hensen N."/>
            <person name="Bonometti L."/>
            <person name="Westerberg I."/>
            <person name="Brannstrom I.O."/>
            <person name="Guillou S."/>
            <person name="Cros-Aarteil S."/>
            <person name="Calhoun S."/>
            <person name="Haridas S."/>
            <person name="Kuo A."/>
            <person name="Mondo S."/>
            <person name="Pangilinan J."/>
            <person name="Riley R."/>
            <person name="Labutti K."/>
            <person name="Andreopoulos B."/>
            <person name="Lipzen A."/>
            <person name="Chen C."/>
            <person name="Yanf M."/>
            <person name="Daum C."/>
            <person name="Ng V."/>
            <person name="Clum A."/>
            <person name="Ohm R."/>
            <person name="Martin F."/>
            <person name="Silar P."/>
            <person name="Natvig D."/>
            <person name="Lalanne C."/>
            <person name="Gautier V."/>
            <person name="Ament-Velasquez S.L."/>
            <person name="Kruys A."/>
            <person name="Hutchinson M.I."/>
            <person name="Powell A.J."/>
            <person name="Barry K."/>
            <person name="Miller A.N."/>
            <person name="Grigoriev I.V."/>
            <person name="Debuchy R."/>
            <person name="Gladieux P."/>
            <person name="Thoren M.H."/>
            <person name="Johannesson H."/>
        </authorList>
    </citation>
    <scope>NUCLEOTIDE SEQUENCE</scope>
    <source>
        <strain evidence="8">CBS 990.96</strain>
    </source>
</reference>
<keyword evidence="4 6" id="KW-0472">Membrane</keyword>
<comment type="subcellular location">
    <subcellularLocation>
        <location evidence="1">Membrane</location>
        <topology evidence="1">Multi-pass membrane protein</topology>
    </subcellularLocation>
</comment>
<comment type="caution">
    <text evidence="8">The sequence shown here is derived from an EMBL/GenBank/DDBJ whole genome shotgun (WGS) entry which is preliminary data.</text>
</comment>
<dbReference type="Proteomes" id="UP001301958">
    <property type="component" value="Unassembled WGS sequence"/>
</dbReference>
<evidence type="ECO:0000256" key="5">
    <source>
        <dbReference type="ARBA" id="ARBA00038359"/>
    </source>
</evidence>
<keyword evidence="9" id="KW-1185">Reference proteome</keyword>
<feature type="transmembrane region" description="Helical" evidence="6">
    <location>
        <begin position="53"/>
        <end position="74"/>
    </location>
</feature>
<feature type="transmembrane region" description="Helical" evidence="6">
    <location>
        <begin position="250"/>
        <end position="269"/>
    </location>
</feature>
<dbReference type="EMBL" id="MU865350">
    <property type="protein sequence ID" value="KAK4226275.1"/>
    <property type="molecule type" value="Genomic_DNA"/>
</dbReference>
<reference evidence="8" key="1">
    <citation type="journal article" date="2023" name="Mol. Phylogenet. Evol.">
        <title>Genome-scale phylogeny and comparative genomics of the fungal order Sordariales.</title>
        <authorList>
            <person name="Hensen N."/>
            <person name="Bonometti L."/>
            <person name="Westerberg I."/>
            <person name="Brannstrom I.O."/>
            <person name="Guillou S."/>
            <person name="Cros-Aarteil S."/>
            <person name="Calhoun S."/>
            <person name="Haridas S."/>
            <person name="Kuo A."/>
            <person name="Mondo S."/>
            <person name="Pangilinan J."/>
            <person name="Riley R."/>
            <person name="LaButti K."/>
            <person name="Andreopoulos B."/>
            <person name="Lipzen A."/>
            <person name="Chen C."/>
            <person name="Yan M."/>
            <person name="Daum C."/>
            <person name="Ng V."/>
            <person name="Clum A."/>
            <person name="Steindorff A."/>
            <person name="Ohm R.A."/>
            <person name="Martin F."/>
            <person name="Silar P."/>
            <person name="Natvig D.O."/>
            <person name="Lalanne C."/>
            <person name="Gautier V."/>
            <person name="Ament-Velasquez S.L."/>
            <person name="Kruys A."/>
            <person name="Hutchinson M.I."/>
            <person name="Powell A.J."/>
            <person name="Barry K."/>
            <person name="Miller A.N."/>
            <person name="Grigoriev I.V."/>
            <person name="Debuchy R."/>
            <person name="Gladieux P."/>
            <person name="Hiltunen Thoren M."/>
            <person name="Johannesson H."/>
        </authorList>
    </citation>
    <scope>NUCLEOTIDE SEQUENCE</scope>
    <source>
        <strain evidence="8">CBS 990.96</strain>
    </source>
</reference>
<evidence type="ECO:0000313" key="9">
    <source>
        <dbReference type="Proteomes" id="UP001301958"/>
    </source>
</evidence>
<feature type="transmembrane region" description="Helical" evidence="6">
    <location>
        <begin position="106"/>
        <end position="127"/>
    </location>
</feature>
<dbReference type="PANTHER" id="PTHR33048">
    <property type="entry name" value="PTH11-LIKE INTEGRAL MEMBRANE PROTEIN (AFU_ORTHOLOGUE AFUA_5G11245)"/>
    <property type="match status" value="1"/>
</dbReference>
<evidence type="ECO:0000256" key="3">
    <source>
        <dbReference type="ARBA" id="ARBA00022989"/>
    </source>
</evidence>
<sequence length="420" mass="46898">MTKEHQFSEEYIRETRGPMMIGICIAFAVLTTIFVPLRFWARRIRAATFGFDDVLIIAAYIVNLACCALGILMVKIGGVGQHADVLAVYNPKALTGWAKVLLAFEYAYFTAVALPKLSILCLYLRVLNWNHGPWRWATFVLFGLVTATWLSMMVAVCFQCQPLPFWWDKKIVGGKCFNVQTFFHAQSIPGFVLDFLIMALPLRTIWDLKLSMAKKFALVLVFVVASFGVVASIIRATIFFNNSAFDDRTWASAVLCGWSVVEAGCYIIANCLSHLRPLISHFAPQWLKDTIASVTQRNTTGPGSHVTSRTRKGVIRKAEDDGTELIFNPHQPSTQTWPLPGVLYPSQSDVSQQGAWVQSRSETYVRIQGEQTDQQFGTDGAPGVGVKKDNGRIQVTTEVTTEIRRKESAKEPLKDAGRFV</sequence>
<evidence type="ECO:0000313" key="8">
    <source>
        <dbReference type="EMBL" id="KAK4226275.1"/>
    </source>
</evidence>
<feature type="transmembrane region" description="Helical" evidence="6">
    <location>
        <begin position="20"/>
        <end position="41"/>
    </location>
</feature>
<comment type="similarity">
    <text evidence="5">Belongs to the SAT4 family.</text>
</comment>